<organism evidence="1 2">
    <name type="scientific">Paenibacillus lautus</name>
    <name type="common">Bacillus lautus</name>
    <dbReference type="NCBI Taxonomy" id="1401"/>
    <lineage>
        <taxon>Bacteria</taxon>
        <taxon>Bacillati</taxon>
        <taxon>Bacillota</taxon>
        <taxon>Bacilli</taxon>
        <taxon>Bacillales</taxon>
        <taxon>Paenibacillaceae</taxon>
        <taxon>Paenibacillus</taxon>
    </lineage>
</organism>
<sequence>MSKVTDLISDEVIDYCANELCGKEIYFGQPVSKIGHELVCSGKCLIEKIGGVTVIAGREVRNQSEHEVTDPQL</sequence>
<comment type="caution">
    <text evidence="1">The sequence shown here is derived from an EMBL/GenBank/DDBJ whole genome shotgun (WGS) entry which is preliminary data.</text>
</comment>
<dbReference type="EMBL" id="MRTF01000020">
    <property type="protein sequence ID" value="OME86503.1"/>
    <property type="molecule type" value="Genomic_DNA"/>
</dbReference>
<accession>A0A1R1ALT6</accession>
<name>A0A1R1ALT6_PAELA</name>
<dbReference type="Proteomes" id="UP000187074">
    <property type="component" value="Unassembled WGS sequence"/>
</dbReference>
<gene>
    <name evidence="1" type="ORF">BK123_32390</name>
</gene>
<dbReference type="AlphaFoldDB" id="A0A1R1ALT6"/>
<dbReference type="RefSeq" id="WP_076326408.1">
    <property type="nucleotide sequence ID" value="NZ_MRTF01000020.1"/>
</dbReference>
<dbReference type="OrthoDB" id="2657780at2"/>
<evidence type="ECO:0000313" key="2">
    <source>
        <dbReference type="Proteomes" id="UP000187074"/>
    </source>
</evidence>
<reference evidence="1 2" key="1">
    <citation type="submission" date="2016-11" db="EMBL/GenBank/DDBJ databases">
        <title>Paenibacillus species isolates.</title>
        <authorList>
            <person name="Beno S.M."/>
        </authorList>
    </citation>
    <scope>NUCLEOTIDE SEQUENCE [LARGE SCALE GENOMIC DNA]</scope>
    <source>
        <strain evidence="1 2">FSL F4-0100</strain>
    </source>
</reference>
<dbReference type="STRING" id="1401.BK123_32390"/>
<proteinExistence type="predicted"/>
<evidence type="ECO:0000313" key="1">
    <source>
        <dbReference type="EMBL" id="OME86503.1"/>
    </source>
</evidence>
<protein>
    <submittedName>
        <fullName evidence="1">Uncharacterized protein</fullName>
    </submittedName>
</protein>